<dbReference type="GeneID" id="63182947"/>
<accession>A0A8A2UDU1</accession>
<evidence type="ECO:0000313" key="2">
    <source>
        <dbReference type="EMBL" id="QSW86068.1"/>
    </source>
</evidence>
<dbReference type="InterPro" id="IPR032359">
    <property type="entry name" value="KwaB-like"/>
</dbReference>
<sequence>MDVEDAHDHLRKAKDLVNEDPTNYTRQFLLVDKSDNIDGEYEAGEVPLHRNIQIKISKWVLEQLQTELNKLKNESRSLAKYDIENANKKKVPIQYIDTDDVPLFDRFQSIVMGNSFSETTYGEEDDPSFQVFRAINRLHQDRFAAFSVYTKSQIIGHTWKIKAALRGNEYNTFEEDLVALPDTYDVIYYNGVLFIFNPGRFEKMFDYFETYEESASSVFDSLEESDLTIHNLDKVKTTVMNDNISLRKMSVIEKVGVYDSLTLDKAEEIINEYNLNLNIEEDPEDGRGIRVPDLRHRHDLLRLLNDDHLASELTNELYQVYGKDRRSD</sequence>
<dbReference type="AlphaFoldDB" id="A0A8A2UDU1"/>
<dbReference type="RefSeq" id="WP_207271220.1">
    <property type="nucleotide sequence ID" value="NZ_CP071463.1"/>
</dbReference>
<name>A0A8A2UDU1_9EURY</name>
<keyword evidence="3" id="KW-1185">Reference proteome</keyword>
<dbReference type="Proteomes" id="UP000663191">
    <property type="component" value="Chromosome"/>
</dbReference>
<gene>
    <name evidence="2" type="ORF">J0X27_04345</name>
</gene>
<keyword evidence="1" id="KW-0175">Coiled coil</keyword>
<dbReference type="EMBL" id="CP071463">
    <property type="protein sequence ID" value="QSW86068.1"/>
    <property type="molecule type" value="Genomic_DNA"/>
</dbReference>
<proteinExistence type="predicted"/>
<evidence type="ECO:0000256" key="1">
    <source>
        <dbReference type="SAM" id="Coils"/>
    </source>
</evidence>
<protein>
    <submittedName>
        <fullName evidence="2">DUF4868 domain-containing protein</fullName>
    </submittedName>
</protein>
<evidence type="ECO:0000313" key="3">
    <source>
        <dbReference type="Proteomes" id="UP000663191"/>
    </source>
</evidence>
<feature type="coiled-coil region" evidence="1">
    <location>
        <begin position="54"/>
        <end position="81"/>
    </location>
</feature>
<dbReference type="Pfam" id="PF16162">
    <property type="entry name" value="KwaB"/>
    <property type="match status" value="1"/>
</dbReference>
<reference evidence="2 3" key="1">
    <citation type="journal article" date="2006" name="Int. J. Syst. Evol. Microbiol.">
        <title>Haloterrigena longa sp. nov. and Haloterrigena limicola sp. nov., extremely halophilic archaea isolated from a salt lake.</title>
        <authorList>
            <person name="Cui H.L."/>
            <person name="Tohty D."/>
            <person name="Zhou P.J."/>
            <person name="Liu S.J."/>
        </authorList>
    </citation>
    <scope>NUCLEOTIDE SEQUENCE [LARGE SCALE GENOMIC DNA]</scope>
    <source>
        <strain evidence="2 3">ABH32</strain>
    </source>
</reference>
<dbReference type="KEGG" id="hlo:J0X27_04345"/>
<organism evidence="2 3">
    <name type="scientific">Natrinema longum</name>
    <dbReference type="NCBI Taxonomy" id="370324"/>
    <lineage>
        <taxon>Archaea</taxon>
        <taxon>Methanobacteriati</taxon>
        <taxon>Methanobacteriota</taxon>
        <taxon>Stenosarchaea group</taxon>
        <taxon>Halobacteria</taxon>
        <taxon>Halobacteriales</taxon>
        <taxon>Natrialbaceae</taxon>
        <taxon>Natrinema</taxon>
    </lineage>
</organism>